<keyword evidence="3" id="KW-1185">Reference proteome</keyword>
<keyword evidence="1" id="KW-0812">Transmembrane</keyword>
<protein>
    <recommendedName>
        <fullName evidence="4">Ig-like domain-containing protein</fullName>
    </recommendedName>
</protein>
<dbReference type="EMBL" id="JARBDR010000923">
    <property type="protein sequence ID" value="KAJ8298516.1"/>
    <property type="molecule type" value="Genomic_DNA"/>
</dbReference>
<name>A0ABQ9E282_TEGGR</name>
<keyword evidence="1" id="KW-0472">Membrane</keyword>
<dbReference type="Proteomes" id="UP001217089">
    <property type="component" value="Unassembled WGS sequence"/>
</dbReference>
<sequence>MESWRERMVVLQDGSLYIDYVLRMDSGPYTCKVEDPLGNVSSLEITLRLDQDILPEVKIMSVLVGLGCSASFFMLNLIHVVITYLAVRCINQRRREAILQIIENLDNYRSTQLGRLKENYNSQLAKIRDTYHNRVAKLRENYVHQRARFRSGASHIREGASHKVDTIKDNYNYQLGKLRDYSSHQVEQLRDRYNNQLVKIREYGSMQLGRAREKYKLQQQHVLKILETMNLDNCRTVFDTECVRTESMLFVDDFNCGNGSYKLPIPDRFSQYI</sequence>
<organism evidence="2 3">
    <name type="scientific">Tegillarca granosa</name>
    <name type="common">Malaysian cockle</name>
    <name type="synonym">Anadara granosa</name>
    <dbReference type="NCBI Taxonomy" id="220873"/>
    <lineage>
        <taxon>Eukaryota</taxon>
        <taxon>Metazoa</taxon>
        <taxon>Spiralia</taxon>
        <taxon>Lophotrochozoa</taxon>
        <taxon>Mollusca</taxon>
        <taxon>Bivalvia</taxon>
        <taxon>Autobranchia</taxon>
        <taxon>Pteriomorphia</taxon>
        <taxon>Arcoida</taxon>
        <taxon>Arcoidea</taxon>
        <taxon>Arcidae</taxon>
        <taxon>Tegillarca</taxon>
    </lineage>
</organism>
<dbReference type="SUPFAM" id="SSF58113">
    <property type="entry name" value="Apolipoprotein A-I"/>
    <property type="match status" value="1"/>
</dbReference>
<evidence type="ECO:0000256" key="1">
    <source>
        <dbReference type="SAM" id="Phobius"/>
    </source>
</evidence>
<feature type="transmembrane region" description="Helical" evidence="1">
    <location>
        <begin position="59"/>
        <end position="87"/>
    </location>
</feature>
<proteinExistence type="predicted"/>
<comment type="caution">
    <text evidence="2">The sequence shown here is derived from an EMBL/GenBank/DDBJ whole genome shotgun (WGS) entry which is preliminary data.</text>
</comment>
<accession>A0ABQ9E282</accession>
<evidence type="ECO:0000313" key="2">
    <source>
        <dbReference type="EMBL" id="KAJ8298516.1"/>
    </source>
</evidence>
<gene>
    <name evidence="2" type="ORF">KUTeg_025047</name>
</gene>
<evidence type="ECO:0000313" key="3">
    <source>
        <dbReference type="Proteomes" id="UP001217089"/>
    </source>
</evidence>
<keyword evidence="1" id="KW-1133">Transmembrane helix</keyword>
<dbReference type="InterPro" id="IPR036179">
    <property type="entry name" value="Ig-like_dom_sf"/>
</dbReference>
<dbReference type="Gene3D" id="2.60.40.10">
    <property type="entry name" value="Immunoglobulins"/>
    <property type="match status" value="1"/>
</dbReference>
<dbReference type="SUPFAM" id="SSF48726">
    <property type="entry name" value="Immunoglobulin"/>
    <property type="match status" value="1"/>
</dbReference>
<evidence type="ECO:0008006" key="4">
    <source>
        <dbReference type="Google" id="ProtNLM"/>
    </source>
</evidence>
<reference evidence="2 3" key="1">
    <citation type="submission" date="2022-12" db="EMBL/GenBank/DDBJ databases">
        <title>Chromosome-level genome of Tegillarca granosa.</title>
        <authorList>
            <person name="Kim J."/>
        </authorList>
    </citation>
    <scope>NUCLEOTIDE SEQUENCE [LARGE SCALE GENOMIC DNA]</scope>
    <source>
        <strain evidence="2">Teg-2019</strain>
        <tissue evidence="2">Adductor muscle</tissue>
    </source>
</reference>
<dbReference type="InterPro" id="IPR013783">
    <property type="entry name" value="Ig-like_fold"/>
</dbReference>